<feature type="transmembrane region" description="Helical" evidence="1">
    <location>
        <begin position="149"/>
        <end position="172"/>
    </location>
</feature>
<organism evidence="2 3">
    <name type="scientific">Francisella philomiragia</name>
    <dbReference type="NCBI Taxonomy" id="28110"/>
    <lineage>
        <taxon>Bacteria</taxon>
        <taxon>Pseudomonadati</taxon>
        <taxon>Pseudomonadota</taxon>
        <taxon>Gammaproteobacteria</taxon>
        <taxon>Thiotrichales</taxon>
        <taxon>Francisellaceae</taxon>
        <taxon>Francisella</taxon>
    </lineage>
</organism>
<gene>
    <name evidence="2" type="ORF">DR78_1946</name>
</gene>
<evidence type="ECO:0000256" key="1">
    <source>
        <dbReference type="SAM" id="Phobius"/>
    </source>
</evidence>
<evidence type="ECO:0000313" key="3">
    <source>
        <dbReference type="Proteomes" id="UP000029117"/>
    </source>
</evidence>
<feature type="transmembrane region" description="Helical" evidence="1">
    <location>
        <begin position="6"/>
        <end position="30"/>
    </location>
</feature>
<keyword evidence="1" id="KW-0812">Transmembrane</keyword>
<sequence>MIFQIFAYGFLATISTAFIWYIGIVIYFKLKKRLQKNNKDNTKKTSLKEKIILALKKIIYILDRIIKIMTPDKEANNLFKDTISHIGSLVISLKSIVGISAFTFSFGALYIHIITSYYGINNFINISLVDYILYFAQIFFYSYDSSFNYTIFTLVGYFFFLILYFSTADIAFNKNKSKTFFSKLIFYFFFFMGIISIVLYSQILINKGLMNEIKESIKKQLDYHFIIRDNNFLYFQNLKKASVAVVPINSKIIDDKELENATTILKPYPTPLKTKICSYIKDNQKKLDTFKENPKYYKELKKVYCDNKAKKD</sequence>
<dbReference type="AlphaFoldDB" id="A0AAW3DCI6"/>
<proteinExistence type="predicted"/>
<feature type="transmembrane region" description="Helical" evidence="1">
    <location>
        <begin position="123"/>
        <end position="143"/>
    </location>
</feature>
<reference evidence="2 3" key="1">
    <citation type="submission" date="2014-04" db="EMBL/GenBank/DDBJ databases">
        <authorList>
            <person name="Bishop-Lilly K.A."/>
            <person name="Broomall S.M."/>
            <person name="Chain P.S."/>
            <person name="Chertkov O."/>
            <person name="Coyne S.R."/>
            <person name="Daligault H.E."/>
            <person name="Davenport K.W."/>
            <person name="Erkkila T."/>
            <person name="Frey K.G."/>
            <person name="Gibbons H.S."/>
            <person name="Gu W."/>
            <person name="Jaissle J."/>
            <person name="Johnson S.L."/>
            <person name="Koroleva G.I."/>
            <person name="Ladner J.T."/>
            <person name="Lo C.-C."/>
            <person name="Minogue T.D."/>
            <person name="Munk C."/>
            <person name="Palacios G.F."/>
            <person name="Redden C.L."/>
            <person name="Rosenzweig C.N."/>
            <person name="Scholz M.B."/>
            <person name="Teshima H."/>
            <person name="Xu Y."/>
        </authorList>
    </citation>
    <scope>NUCLEOTIDE SEQUENCE [LARGE SCALE GENOMIC DNA]</scope>
    <source>
        <strain evidence="2 3">FAJ</strain>
    </source>
</reference>
<comment type="caution">
    <text evidence="2">The sequence shown here is derived from an EMBL/GenBank/DDBJ whole genome shotgun (WGS) entry which is preliminary data.</text>
</comment>
<feature type="transmembrane region" description="Helical" evidence="1">
    <location>
        <begin position="89"/>
        <end position="111"/>
    </location>
</feature>
<protein>
    <submittedName>
        <fullName evidence="2">Membrane protein</fullName>
    </submittedName>
</protein>
<evidence type="ECO:0000313" key="2">
    <source>
        <dbReference type="EMBL" id="KFJ43313.1"/>
    </source>
</evidence>
<dbReference type="EMBL" id="JOUE01000003">
    <property type="protein sequence ID" value="KFJ43313.1"/>
    <property type="molecule type" value="Genomic_DNA"/>
</dbReference>
<dbReference type="Proteomes" id="UP000029117">
    <property type="component" value="Unassembled WGS sequence"/>
</dbReference>
<keyword evidence="1" id="KW-0472">Membrane</keyword>
<keyword evidence="1" id="KW-1133">Transmembrane helix</keyword>
<name>A0AAW3DCI6_9GAMM</name>
<accession>A0AAW3DCI6</accession>
<dbReference type="RefSeq" id="WP_035735957.1">
    <property type="nucleotide sequence ID" value="NZ_JACTRU010000019.1"/>
</dbReference>
<feature type="transmembrane region" description="Helical" evidence="1">
    <location>
        <begin position="184"/>
        <end position="205"/>
    </location>
</feature>